<dbReference type="PANTHER" id="PTHR19303:SF57">
    <property type="entry name" value="HTH CENPB-TYPE DOMAIN-CONTAINING PROTEIN"/>
    <property type="match status" value="1"/>
</dbReference>
<dbReference type="Gene3D" id="3.30.420.10">
    <property type="entry name" value="Ribonuclease H-like superfamily/Ribonuclease H"/>
    <property type="match status" value="1"/>
</dbReference>
<gene>
    <name evidence="4" type="ORF">H257_13067</name>
</gene>
<dbReference type="PROSITE" id="PS51253">
    <property type="entry name" value="HTH_CENPB"/>
    <property type="match status" value="2"/>
</dbReference>
<dbReference type="SUPFAM" id="SSF46689">
    <property type="entry name" value="Homeodomain-like"/>
    <property type="match status" value="2"/>
</dbReference>
<evidence type="ECO:0000256" key="2">
    <source>
        <dbReference type="SAM" id="MobiDB-lite"/>
    </source>
</evidence>
<dbReference type="GO" id="GO:0003677">
    <property type="term" value="F:DNA binding"/>
    <property type="evidence" value="ECO:0007669"/>
    <property type="project" value="UniProtKB-KW"/>
</dbReference>
<protein>
    <recommendedName>
        <fullName evidence="3">HTH CENPB-type domain-containing protein</fullName>
    </recommendedName>
</protein>
<reference evidence="4" key="1">
    <citation type="submission" date="2013-12" db="EMBL/GenBank/DDBJ databases">
        <title>The Genome Sequence of Aphanomyces astaci APO3.</title>
        <authorList>
            <consortium name="The Broad Institute Genomics Platform"/>
            <person name="Russ C."/>
            <person name="Tyler B."/>
            <person name="van West P."/>
            <person name="Dieguez-Uribeondo J."/>
            <person name="Young S.K."/>
            <person name="Zeng Q."/>
            <person name="Gargeya S."/>
            <person name="Fitzgerald M."/>
            <person name="Abouelleil A."/>
            <person name="Alvarado L."/>
            <person name="Chapman S.B."/>
            <person name="Gainer-Dewar J."/>
            <person name="Goldberg J."/>
            <person name="Griggs A."/>
            <person name="Gujja S."/>
            <person name="Hansen M."/>
            <person name="Howarth C."/>
            <person name="Imamovic A."/>
            <person name="Ireland A."/>
            <person name="Larimer J."/>
            <person name="McCowan C."/>
            <person name="Murphy C."/>
            <person name="Pearson M."/>
            <person name="Poon T.W."/>
            <person name="Priest M."/>
            <person name="Roberts A."/>
            <person name="Saif S."/>
            <person name="Shea T."/>
            <person name="Sykes S."/>
            <person name="Wortman J."/>
            <person name="Nusbaum C."/>
            <person name="Birren B."/>
        </authorList>
    </citation>
    <scope>NUCLEOTIDE SEQUENCE [LARGE SCALE GENOMIC DNA]</scope>
    <source>
        <strain evidence="4">APO3</strain>
    </source>
</reference>
<dbReference type="InterPro" id="IPR036397">
    <property type="entry name" value="RNaseH_sf"/>
</dbReference>
<evidence type="ECO:0000259" key="3">
    <source>
        <dbReference type="PROSITE" id="PS51253"/>
    </source>
</evidence>
<dbReference type="Pfam" id="PF03184">
    <property type="entry name" value="DDE_1"/>
    <property type="match status" value="2"/>
</dbReference>
<dbReference type="AlphaFoldDB" id="W4FVR2"/>
<evidence type="ECO:0000256" key="1">
    <source>
        <dbReference type="ARBA" id="ARBA00023125"/>
    </source>
</evidence>
<dbReference type="Pfam" id="PF03221">
    <property type="entry name" value="HTH_Tnp_Tc5"/>
    <property type="match status" value="2"/>
</dbReference>
<dbReference type="EMBL" id="KI913158">
    <property type="protein sequence ID" value="ETV71605.1"/>
    <property type="molecule type" value="Genomic_DNA"/>
</dbReference>
<feature type="region of interest" description="Disordered" evidence="2">
    <location>
        <begin position="739"/>
        <end position="759"/>
    </location>
</feature>
<dbReference type="InterPro" id="IPR050863">
    <property type="entry name" value="CenT-Element_Derived"/>
</dbReference>
<dbReference type="InterPro" id="IPR009057">
    <property type="entry name" value="Homeodomain-like_sf"/>
</dbReference>
<accession>W4FVR2</accession>
<name>W4FVR2_APHAT</name>
<dbReference type="OrthoDB" id="125347at2759"/>
<dbReference type="InterPro" id="IPR004875">
    <property type="entry name" value="DDE_SF_endonuclease_dom"/>
</dbReference>
<dbReference type="InterPro" id="IPR006600">
    <property type="entry name" value="HTH_CenpB_DNA-bd_dom"/>
</dbReference>
<dbReference type="SMART" id="SM00674">
    <property type="entry name" value="CENPB"/>
    <property type="match status" value="2"/>
</dbReference>
<dbReference type="GO" id="GO:0005634">
    <property type="term" value="C:nucleus"/>
    <property type="evidence" value="ECO:0007669"/>
    <property type="project" value="TreeGrafter"/>
</dbReference>
<dbReference type="Gene3D" id="1.10.10.60">
    <property type="entry name" value="Homeodomain-like"/>
    <property type="match status" value="2"/>
</dbReference>
<sequence>MPPTLDDILAALKRIENGEKPAAVARSSPLKSSTIYKYQKMEAQTGSITIKKRRAKPFMPPDMEDDLVSWIEAMQRSGWPVERYEVILKASHIMSYHVGVACSLGRGWFARFESRHHDLSARVAQKLSHARNCVTKEGIVMYFYDLVKGCLGFKCTAGDVYNSDSYHLTIVAAVAADGTPVPPAFIVPSKSCARGVLDDCPVPGALVSAAPKGFMNSDLFDSWLESFGEWKLRERAARPALLVLDNCSSHLSENSLTICEAYGIYLARLPPNATHLLQPLDVALFRTFKRTIARAVTQRLQSLNVTTLPRQAAIHIAGEAFNAVFPAVNGVQEQNNGGCTMTPTSCVIYAHVIDTCGMQSTLSAFYGNLTMTARETMRKKIYSWLANRNHIETMASSARTASKRCWRPLGAGTTLTAAAEDQLAQWVLDMRNDGVPVTQAMLRVMALEAAIDLGIEDHEFLAGWHWIHGFKRRHGLSLQSRTRIGQDSPDDGVAALEAFSARVRALVLEHDINLVYNADQTGVNYEYLPTKTLNTAGDMTVWVKCSGKTKERVTAMLLADSNGTKLPLFLMLRTAKSKVEAVVKENLTQRHGFGKTVWQSVEPTQGQNNSQIYGNPTAWWNSPISLAILKFHFGQRADRATKKVLLLWDDFSVHFMDDVVAYAKEINVLLERIPPRYTWICQPADVAWNRPLNTTIVNGFRKCCLVDGEPVEEVVSGGVVDDTVLSELMAVSSIEETIDPDGDIFNGDDSVDDGTDAFE</sequence>
<feature type="compositionally biased region" description="Acidic residues" evidence="2">
    <location>
        <begin position="749"/>
        <end position="759"/>
    </location>
</feature>
<dbReference type="GeneID" id="20815063"/>
<feature type="domain" description="HTH CENPB-type" evidence="3">
    <location>
        <begin position="407"/>
        <end position="480"/>
    </location>
</feature>
<proteinExistence type="predicted"/>
<dbReference type="RefSeq" id="XP_009838793.1">
    <property type="nucleotide sequence ID" value="XM_009840491.1"/>
</dbReference>
<feature type="domain" description="HTH CENPB-type" evidence="3">
    <location>
        <begin position="51"/>
        <end position="122"/>
    </location>
</feature>
<organism evidence="4">
    <name type="scientific">Aphanomyces astaci</name>
    <name type="common">Crayfish plague agent</name>
    <dbReference type="NCBI Taxonomy" id="112090"/>
    <lineage>
        <taxon>Eukaryota</taxon>
        <taxon>Sar</taxon>
        <taxon>Stramenopiles</taxon>
        <taxon>Oomycota</taxon>
        <taxon>Saprolegniomycetes</taxon>
        <taxon>Saprolegniales</taxon>
        <taxon>Verrucalvaceae</taxon>
        <taxon>Aphanomyces</taxon>
    </lineage>
</organism>
<dbReference type="PANTHER" id="PTHR19303">
    <property type="entry name" value="TRANSPOSON"/>
    <property type="match status" value="1"/>
</dbReference>
<keyword evidence="1" id="KW-0238">DNA-binding</keyword>
<dbReference type="VEuPathDB" id="FungiDB:H257_13067"/>
<evidence type="ECO:0000313" key="4">
    <source>
        <dbReference type="EMBL" id="ETV71605.1"/>
    </source>
</evidence>